<keyword evidence="1" id="KW-0175">Coiled coil</keyword>
<feature type="coiled-coil region" evidence="1">
    <location>
        <begin position="568"/>
        <end position="609"/>
    </location>
</feature>
<sequence>MTLPEFRQRFDHLAQFAGTLVGTITNRIEEFTTKLRLDIQPYLLVVPTTDFTAAYNQIEKDEKGLIAWKKSVAGSEEPSNQHKGIVTSGGKRTLGREHQDIIDCGLRTVRIKADDGGVVKVKGELFPKPPEFVSLMQAKRLIRKRCEAFLCNVRDVRKTTPELKDIPSVIEGADEKSRLAMFTAALQEGLLHTDFTTHLLDTFGRIMDADFGNDGSSELEAESNNADSAEVILSSGESVLELDVFGKLISKIELDLACSSEKLVNMNVLKMLVETRENYFEAVAADDQCFNGCADKALEFDLLSVLLDSEVRELSAFLSTLQLEIDYSHQIIPTFADEGEHCRLFKEKLYDSEGLLQHLQEQLLELEAQSSNFMVTENWKDVKPLESFELASPLTPNTKIKMQTAEQQRHVLQMLEKSLANELDLEKKLSETKQSEEELKLGLQQQLLCVEIEVEDACERLFGAENATQVLLEVSKELRGQLQTTQLDLNSALQREVDLKSKLKDLNELLSAKESLLQKSENTCEELRIKLNSADKQLNDSEFLPHNDTKTDEKCLDMKKVCEMEARISGLTENNAIAESRFQIAEAECKSLKDANMELNEDLITLRNSSSITSERVCLLEKQLKESELNLKHAVASEASQEKQTNVNFTIRDMENLIDGLNLKLIEAEEKCIILSEANADLNDELEFLKEGISTSNCVEACVSCVTQALEL</sequence>
<dbReference type="PANTHER" id="PTHR35705:SF1">
    <property type="entry name" value="WPP DOMAIN-INTERACTING TAIL-ANCHORED PROTEIN 1"/>
    <property type="match status" value="1"/>
</dbReference>
<feature type="coiled-coil region" evidence="1">
    <location>
        <begin position="489"/>
        <end position="537"/>
    </location>
</feature>
<dbReference type="EMBL" id="OOIL02000779">
    <property type="protein sequence ID" value="VFQ69293.1"/>
    <property type="molecule type" value="Genomic_DNA"/>
</dbReference>
<dbReference type="OrthoDB" id="1936068at2759"/>
<dbReference type="Proteomes" id="UP000595140">
    <property type="component" value="Unassembled WGS sequence"/>
</dbReference>
<name>A0A484KU90_9ASTE</name>
<evidence type="ECO:0000313" key="3">
    <source>
        <dbReference type="EMBL" id="VFQ69293.1"/>
    </source>
</evidence>
<dbReference type="Pfam" id="PF26581">
    <property type="entry name" value="WIT1_2_N"/>
    <property type="match status" value="1"/>
</dbReference>
<gene>
    <name evidence="3" type="ORF">CCAM_LOCUS11069</name>
</gene>
<evidence type="ECO:0000259" key="2">
    <source>
        <dbReference type="Pfam" id="PF26581"/>
    </source>
</evidence>
<feature type="domain" description="WIT1/2 N-terminal helical bundle" evidence="2">
    <location>
        <begin position="245"/>
        <end position="375"/>
    </location>
</feature>
<evidence type="ECO:0000313" key="4">
    <source>
        <dbReference type="Proteomes" id="UP000595140"/>
    </source>
</evidence>
<dbReference type="InterPro" id="IPR058610">
    <property type="entry name" value="WIT1_2_N"/>
</dbReference>
<keyword evidence="4" id="KW-1185">Reference proteome</keyword>
<protein>
    <recommendedName>
        <fullName evidence="2">WIT1/2 N-terminal helical bundle domain-containing protein</fullName>
    </recommendedName>
</protein>
<dbReference type="AlphaFoldDB" id="A0A484KU90"/>
<feature type="coiled-coil region" evidence="1">
    <location>
        <begin position="651"/>
        <end position="685"/>
    </location>
</feature>
<accession>A0A484KU90</accession>
<evidence type="ECO:0000256" key="1">
    <source>
        <dbReference type="SAM" id="Coils"/>
    </source>
</evidence>
<dbReference type="PANTHER" id="PTHR35705">
    <property type="entry name" value="WPP DOMAIN-INTERACTING TAIL-ANCHORED PROTEIN 1"/>
    <property type="match status" value="1"/>
</dbReference>
<organism evidence="3 4">
    <name type="scientific">Cuscuta campestris</name>
    <dbReference type="NCBI Taxonomy" id="132261"/>
    <lineage>
        <taxon>Eukaryota</taxon>
        <taxon>Viridiplantae</taxon>
        <taxon>Streptophyta</taxon>
        <taxon>Embryophyta</taxon>
        <taxon>Tracheophyta</taxon>
        <taxon>Spermatophyta</taxon>
        <taxon>Magnoliopsida</taxon>
        <taxon>eudicotyledons</taxon>
        <taxon>Gunneridae</taxon>
        <taxon>Pentapetalae</taxon>
        <taxon>asterids</taxon>
        <taxon>lamiids</taxon>
        <taxon>Solanales</taxon>
        <taxon>Convolvulaceae</taxon>
        <taxon>Cuscuteae</taxon>
        <taxon>Cuscuta</taxon>
        <taxon>Cuscuta subgen. Grammica</taxon>
        <taxon>Cuscuta sect. Cleistogrammica</taxon>
    </lineage>
</organism>
<reference evidence="3 4" key="1">
    <citation type="submission" date="2018-04" db="EMBL/GenBank/DDBJ databases">
        <authorList>
            <person name="Vogel A."/>
        </authorList>
    </citation>
    <scope>NUCLEOTIDE SEQUENCE [LARGE SCALE GENOMIC DNA]</scope>
</reference>
<proteinExistence type="predicted"/>
<dbReference type="InterPro" id="IPR039976">
    <property type="entry name" value="WIT1/WIT2"/>
</dbReference>